<dbReference type="Pfam" id="PF04480">
    <property type="entry name" value="DUF559"/>
    <property type="match status" value="1"/>
</dbReference>
<dbReference type="InterPro" id="IPR047216">
    <property type="entry name" value="Endonuclease_DUF559_bact"/>
</dbReference>
<dbReference type="CDD" id="cd01038">
    <property type="entry name" value="Endonuclease_DUF559"/>
    <property type="match status" value="1"/>
</dbReference>
<dbReference type="EMBL" id="QRAO01000002">
    <property type="protein sequence ID" value="RDK87036.1"/>
    <property type="molecule type" value="Genomic_DNA"/>
</dbReference>
<dbReference type="Proteomes" id="UP000255317">
    <property type="component" value="Unassembled WGS sequence"/>
</dbReference>
<evidence type="ECO:0000313" key="4">
    <source>
        <dbReference type="Proteomes" id="UP000255317"/>
    </source>
</evidence>
<feature type="domain" description="DUF559" evidence="1">
    <location>
        <begin position="21"/>
        <end position="124"/>
    </location>
</feature>
<protein>
    <submittedName>
        <fullName evidence="3">Very-short-patch-repair endonuclease</fullName>
    </submittedName>
</protein>
<dbReference type="PANTHER" id="PTHR38590:SF1">
    <property type="entry name" value="BLL0828 PROTEIN"/>
    <property type="match status" value="1"/>
</dbReference>
<name>A0A370QF95_9FLAO</name>
<evidence type="ECO:0000259" key="1">
    <source>
        <dbReference type="Pfam" id="PF04480"/>
    </source>
</evidence>
<dbReference type="GO" id="GO:0004519">
    <property type="term" value="F:endonuclease activity"/>
    <property type="evidence" value="ECO:0007669"/>
    <property type="project" value="UniProtKB-KW"/>
</dbReference>
<dbReference type="RefSeq" id="WP_211308903.1">
    <property type="nucleotide sequence ID" value="NZ_QRAO01000002.1"/>
</dbReference>
<keyword evidence="4" id="KW-1185">Reference proteome</keyword>
<comment type="caution">
    <text evidence="3">The sequence shown here is derived from an EMBL/GenBank/DDBJ whole genome shotgun (WGS) entry which is preliminary data.</text>
</comment>
<dbReference type="EMBL" id="QRAO01000002">
    <property type="protein sequence ID" value="RDK87033.1"/>
    <property type="molecule type" value="Genomic_DNA"/>
</dbReference>
<dbReference type="Gene3D" id="3.40.960.10">
    <property type="entry name" value="VSR Endonuclease"/>
    <property type="match status" value="1"/>
</dbReference>
<evidence type="ECO:0000313" key="2">
    <source>
        <dbReference type="EMBL" id="RDK87033.1"/>
    </source>
</evidence>
<keyword evidence="3" id="KW-0378">Hydrolase</keyword>
<organism evidence="3 4">
    <name type="scientific">Marinirhabdus gelatinilytica</name>
    <dbReference type="NCBI Taxonomy" id="1703343"/>
    <lineage>
        <taxon>Bacteria</taxon>
        <taxon>Pseudomonadati</taxon>
        <taxon>Bacteroidota</taxon>
        <taxon>Flavobacteriia</taxon>
        <taxon>Flavobacteriales</taxon>
        <taxon>Flavobacteriaceae</taxon>
    </lineage>
</organism>
<dbReference type="PANTHER" id="PTHR38590">
    <property type="entry name" value="BLL0828 PROTEIN"/>
    <property type="match status" value="1"/>
</dbReference>
<reference evidence="3 4" key="1">
    <citation type="submission" date="2018-07" db="EMBL/GenBank/DDBJ databases">
        <title>Genomic Encyclopedia of Type Strains, Phase IV (KMG-IV): sequencing the most valuable type-strain genomes for metagenomic binning, comparative biology and taxonomic classification.</title>
        <authorList>
            <person name="Goeker M."/>
        </authorList>
    </citation>
    <scope>NUCLEOTIDE SEQUENCE [LARGE SCALE GENOMIC DNA]</scope>
    <source>
        <strain evidence="3 4">DSM 101478</strain>
    </source>
</reference>
<gene>
    <name evidence="2" type="ORF">C8D94_102212</name>
    <name evidence="3" type="ORF">C8D94_102215</name>
</gene>
<accession>A0A370QF95</accession>
<dbReference type="AlphaFoldDB" id="A0A370QF95"/>
<dbReference type="InterPro" id="IPR007569">
    <property type="entry name" value="DUF559"/>
</dbReference>
<keyword evidence="3" id="KW-0540">Nuclease</keyword>
<dbReference type="SUPFAM" id="SSF52980">
    <property type="entry name" value="Restriction endonuclease-like"/>
    <property type="match status" value="1"/>
</dbReference>
<keyword evidence="3" id="KW-0255">Endonuclease</keyword>
<dbReference type="InterPro" id="IPR011335">
    <property type="entry name" value="Restrct_endonuc-II-like"/>
</dbReference>
<proteinExistence type="predicted"/>
<evidence type="ECO:0000313" key="3">
    <source>
        <dbReference type="EMBL" id="RDK87036.1"/>
    </source>
</evidence>
<sequence>MKKDPLKISGMHDGATPKVFRNAARLRDSMTETEKKLWEYLKIKPMGFKFRRQHPIAGYVLDFYCHRLRLSIEIDGGYHLQKEQKEKDLERTDYLKTLGILELRFLNEQVLNDYETIKSIINAQLSVDIPSGIEGERKGKNINQ</sequence>